<dbReference type="KEGG" id="dde:Dde_0337"/>
<dbReference type="Gene3D" id="3.90.550.10">
    <property type="entry name" value="Spore Coat Polysaccharide Biosynthesis Protein SpsA, Chain A"/>
    <property type="match status" value="1"/>
</dbReference>
<dbReference type="STRING" id="207559.Dde_0337"/>
<evidence type="ECO:0000256" key="3">
    <source>
        <dbReference type="ARBA" id="ARBA00022679"/>
    </source>
</evidence>
<feature type="domain" description="Glycosyltransferase 2-like" evidence="4">
    <location>
        <begin position="260"/>
        <end position="444"/>
    </location>
</feature>
<reference evidence="5 6" key="1">
    <citation type="journal article" date="2011" name="J. Bacteriol.">
        <title>Complete genome sequence and updated annotation of Desulfovibrio alaskensis G20.</title>
        <authorList>
            <person name="Hauser L.J."/>
            <person name="Land M.L."/>
            <person name="Brown S.D."/>
            <person name="Larimer F."/>
            <person name="Keller K.L."/>
            <person name="Rapp-Giles B.J."/>
            <person name="Price M.N."/>
            <person name="Lin M."/>
            <person name="Bruce D.C."/>
            <person name="Detter J.C."/>
            <person name="Tapia R."/>
            <person name="Han C.S."/>
            <person name="Goodwin L.A."/>
            <person name="Cheng J.F."/>
            <person name="Pitluck S."/>
            <person name="Copeland A."/>
            <person name="Lucas S."/>
            <person name="Nolan M."/>
            <person name="Lapidus A.L."/>
            <person name="Palumbo A.V."/>
            <person name="Wall J.D."/>
        </authorList>
    </citation>
    <scope>NUCLEOTIDE SEQUENCE [LARGE SCALE GENOMIC DNA]</scope>
    <source>
        <strain evidence="6">ATCC BAA 1058 / DSM 17464 / G20</strain>
    </source>
</reference>
<proteinExistence type="inferred from homology"/>
<dbReference type="Pfam" id="PF00535">
    <property type="entry name" value="Glycos_transf_2"/>
    <property type="match status" value="1"/>
</dbReference>
<dbReference type="EMBL" id="CP000112">
    <property type="protein sequence ID" value="ABB37138.1"/>
    <property type="molecule type" value="Genomic_DNA"/>
</dbReference>
<dbReference type="InterPro" id="IPR001173">
    <property type="entry name" value="Glyco_trans_2-like"/>
</dbReference>
<dbReference type="HOGENOM" id="CLU_023729_0_0_7"/>
<dbReference type="GO" id="GO:0016757">
    <property type="term" value="F:glycosyltransferase activity"/>
    <property type="evidence" value="ECO:0007669"/>
    <property type="project" value="UniProtKB-KW"/>
</dbReference>
<dbReference type="eggNOG" id="COG1216">
    <property type="taxonomic scope" value="Bacteria"/>
</dbReference>
<dbReference type="RefSeq" id="WP_011366478.1">
    <property type="nucleotide sequence ID" value="NC_007519.1"/>
</dbReference>
<organism evidence="5 6">
    <name type="scientific">Oleidesulfovibrio alaskensis (strain ATCC BAA-1058 / DSM 17464 / G20)</name>
    <name type="common">Desulfovibrio alaskensis</name>
    <dbReference type="NCBI Taxonomy" id="207559"/>
    <lineage>
        <taxon>Bacteria</taxon>
        <taxon>Pseudomonadati</taxon>
        <taxon>Thermodesulfobacteriota</taxon>
        <taxon>Desulfovibrionia</taxon>
        <taxon>Desulfovibrionales</taxon>
        <taxon>Desulfovibrionaceae</taxon>
        <taxon>Oleidesulfovibrio</taxon>
    </lineage>
</organism>
<protein>
    <submittedName>
        <fullName evidence="5">Glycosyl transferase family 2</fullName>
    </submittedName>
</protein>
<dbReference type="AlphaFoldDB" id="Q316K8"/>
<accession>Q316K8</accession>
<name>Q316K8_OLEA2</name>
<sequence>MRNAPERDLMTSLFRRQHLTNGYTDPALAMQMADHLLRDLQAQPPQEGMQRMALARGLLRQALLLNPFDTALRGVVASLCAGQRASEVYMRWLGAVRDVLDSGPAVYMGDVLQRTTALEKDDEKLLHGALYGDSPAYRFTCAGILWEIGNGAFFEQAARAFVQTPEGGIAAPFFAWGALSMNRPELCRELLSLAVPGPVSLHVSAELALREGHREQGIALLRDALQAEPALFFLVYRLVETLRGAPPAGFESVARGRSVSVALYTWNKFDVTLDTLRSLVHSDIGNASITLLNNGSDAFSPRQLEDAAREAACGRPVDFIHLPVNVGAPAARNWLWQLPAMRQADYVAYLDDDVLLPEGWLRMYMQSLDEYPQAAVVGPKVVNPGSIASVQYVLRNFYKAGNKLIRFTNNAPLFWDMGQYDYRSPCLSVMGCCHLFNRRLCDRLGVPQFDVRFSPSQVDDIEHDIQVWNAGGRVLYDGRVCVVHRQDTGRKAPLSEAGWGHVWGNHMKMEAKFSGERLKELKQTVEDCGFSHFTAALQTVAPLLSREARGELAAMTGGAG</sequence>
<evidence type="ECO:0000313" key="5">
    <source>
        <dbReference type="EMBL" id="ABB37138.1"/>
    </source>
</evidence>
<evidence type="ECO:0000259" key="4">
    <source>
        <dbReference type="Pfam" id="PF00535"/>
    </source>
</evidence>
<dbReference type="SUPFAM" id="SSF53448">
    <property type="entry name" value="Nucleotide-diphospho-sugar transferases"/>
    <property type="match status" value="1"/>
</dbReference>
<evidence type="ECO:0000256" key="1">
    <source>
        <dbReference type="ARBA" id="ARBA00006739"/>
    </source>
</evidence>
<dbReference type="InterPro" id="IPR029044">
    <property type="entry name" value="Nucleotide-diphossugar_trans"/>
</dbReference>
<evidence type="ECO:0000313" key="6">
    <source>
        <dbReference type="Proteomes" id="UP000002710"/>
    </source>
</evidence>
<keyword evidence="2" id="KW-0328">Glycosyltransferase</keyword>
<dbReference type="PANTHER" id="PTHR43179:SF12">
    <property type="entry name" value="GALACTOFURANOSYLTRANSFERASE GLFT2"/>
    <property type="match status" value="1"/>
</dbReference>
<dbReference type="PANTHER" id="PTHR43179">
    <property type="entry name" value="RHAMNOSYLTRANSFERASE WBBL"/>
    <property type="match status" value="1"/>
</dbReference>
<dbReference type="CAZy" id="GT2">
    <property type="family name" value="Glycosyltransferase Family 2"/>
</dbReference>
<keyword evidence="3 5" id="KW-0808">Transferase</keyword>
<evidence type="ECO:0000256" key="2">
    <source>
        <dbReference type="ARBA" id="ARBA00022676"/>
    </source>
</evidence>
<keyword evidence="6" id="KW-1185">Reference proteome</keyword>
<dbReference type="Proteomes" id="UP000002710">
    <property type="component" value="Chromosome"/>
</dbReference>
<comment type="similarity">
    <text evidence="1">Belongs to the glycosyltransferase 2 family.</text>
</comment>
<gene>
    <name evidence="5" type="ordered locus">Dde_0337</name>
</gene>